<proteinExistence type="predicted"/>
<gene>
    <name evidence="2" type="ORF">ACAOBT_LOCUS30168</name>
</gene>
<evidence type="ECO:0000313" key="3">
    <source>
        <dbReference type="Proteomes" id="UP001152888"/>
    </source>
</evidence>
<evidence type="ECO:0000256" key="1">
    <source>
        <dbReference type="SAM" id="SignalP"/>
    </source>
</evidence>
<accession>A0A9P0Q6K7</accession>
<keyword evidence="3" id="KW-1185">Reference proteome</keyword>
<comment type="caution">
    <text evidence="2">The sequence shown here is derived from an EMBL/GenBank/DDBJ whole genome shotgun (WGS) entry which is preliminary data.</text>
</comment>
<protein>
    <submittedName>
        <fullName evidence="2">Uncharacterized protein</fullName>
    </submittedName>
</protein>
<dbReference type="Proteomes" id="UP001152888">
    <property type="component" value="Unassembled WGS sequence"/>
</dbReference>
<sequence length="542" mass="62947">MLTIKIIPLLCLLQLCYHFRPVSSKIFGFSNVINTRCRIDRFRRSEDSSEEEGEMTEPTHTDLGRLSVEPISLISVRRKPARFSRNSYIQDIGSTEIANKVRRAIVSKPKPTTKDFLTKVPRKISRMRRQEFKPNVGFTKMEIKTNKTKDNPYRSEGSIVSMPRKSGRYRRDTYLKVESYIDGNEITETNKEQATAANPELGRPVTYLCNRSFSETEIKSIERVGKNIYPTRMETAYKFLVDIPHKPGKYGRDSYLRLQTGIQENAASIETKKAQNTTAIPEQELAYSLIHVPRKLSRFRRTSPTRVQRSLEKDDARMETKQEQIDTVRPGVHSHIPQKVLIYVPRKASRFKRGLHLRPHQTHDCSSSDKAMRQKRSVAIGPQDVLEELLLSVPRKRGRFRRGLYQRPYQRCDCSSSDFTSENTSLATRQEMSVTTIPSNMIEELLLSVPRKRGRFRRGLYLRPYREHDCLRSDLNSHGRVKRDIIGEAGIAVKQRRAIPVRPHSHGRLKGYLMNVVNKRGRYRRGLYFKPSMKTWLPINRL</sequence>
<organism evidence="2 3">
    <name type="scientific">Acanthoscelides obtectus</name>
    <name type="common">Bean weevil</name>
    <name type="synonym">Bruchus obtectus</name>
    <dbReference type="NCBI Taxonomy" id="200917"/>
    <lineage>
        <taxon>Eukaryota</taxon>
        <taxon>Metazoa</taxon>
        <taxon>Ecdysozoa</taxon>
        <taxon>Arthropoda</taxon>
        <taxon>Hexapoda</taxon>
        <taxon>Insecta</taxon>
        <taxon>Pterygota</taxon>
        <taxon>Neoptera</taxon>
        <taxon>Endopterygota</taxon>
        <taxon>Coleoptera</taxon>
        <taxon>Polyphaga</taxon>
        <taxon>Cucujiformia</taxon>
        <taxon>Chrysomeloidea</taxon>
        <taxon>Chrysomelidae</taxon>
        <taxon>Bruchinae</taxon>
        <taxon>Bruchini</taxon>
        <taxon>Acanthoscelides</taxon>
    </lineage>
</organism>
<keyword evidence="1" id="KW-0732">Signal</keyword>
<evidence type="ECO:0000313" key="2">
    <source>
        <dbReference type="EMBL" id="CAH2008325.1"/>
    </source>
</evidence>
<feature type="chain" id="PRO_5040269494" evidence="1">
    <location>
        <begin position="25"/>
        <end position="542"/>
    </location>
</feature>
<name>A0A9P0Q6K7_ACAOB</name>
<dbReference type="EMBL" id="CAKOFQ010007800">
    <property type="protein sequence ID" value="CAH2008325.1"/>
    <property type="molecule type" value="Genomic_DNA"/>
</dbReference>
<dbReference type="AlphaFoldDB" id="A0A9P0Q6K7"/>
<reference evidence="2" key="1">
    <citation type="submission" date="2022-03" db="EMBL/GenBank/DDBJ databases">
        <authorList>
            <person name="Sayadi A."/>
        </authorList>
    </citation>
    <scope>NUCLEOTIDE SEQUENCE</scope>
</reference>
<feature type="signal peptide" evidence="1">
    <location>
        <begin position="1"/>
        <end position="24"/>
    </location>
</feature>